<keyword evidence="3" id="KW-1185">Reference proteome</keyword>
<gene>
    <name evidence="2" type="ORF">HJG63_010857</name>
</gene>
<proteinExistence type="predicted"/>
<name>A0A7J8HQV7_ROUAE</name>
<dbReference type="AlphaFoldDB" id="A0A7J8HQV7"/>
<feature type="region of interest" description="Disordered" evidence="1">
    <location>
        <begin position="86"/>
        <end position="131"/>
    </location>
</feature>
<organism evidence="2 3">
    <name type="scientific">Rousettus aegyptiacus</name>
    <name type="common">Egyptian fruit bat</name>
    <name type="synonym">Pteropus aegyptiacus</name>
    <dbReference type="NCBI Taxonomy" id="9407"/>
    <lineage>
        <taxon>Eukaryota</taxon>
        <taxon>Metazoa</taxon>
        <taxon>Chordata</taxon>
        <taxon>Craniata</taxon>
        <taxon>Vertebrata</taxon>
        <taxon>Euteleostomi</taxon>
        <taxon>Mammalia</taxon>
        <taxon>Eutheria</taxon>
        <taxon>Laurasiatheria</taxon>
        <taxon>Chiroptera</taxon>
        <taxon>Yinpterochiroptera</taxon>
        <taxon>Pteropodoidea</taxon>
        <taxon>Pteropodidae</taxon>
        <taxon>Rousettinae</taxon>
        <taxon>Rousettus</taxon>
    </lineage>
</organism>
<comment type="caution">
    <text evidence="2">The sequence shown here is derived from an EMBL/GenBank/DDBJ whole genome shotgun (WGS) entry which is preliminary data.</text>
</comment>
<feature type="region of interest" description="Disordered" evidence="1">
    <location>
        <begin position="12"/>
        <end position="46"/>
    </location>
</feature>
<evidence type="ECO:0000256" key="1">
    <source>
        <dbReference type="SAM" id="MobiDB-lite"/>
    </source>
</evidence>
<dbReference type="EMBL" id="JACASE010000004">
    <property type="protein sequence ID" value="KAF6474683.1"/>
    <property type="molecule type" value="Genomic_DNA"/>
</dbReference>
<dbReference type="Proteomes" id="UP000593571">
    <property type="component" value="Unassembled WGS sequence"/>
</dbReference>
<evidence type="ECO:0000313" key="3">
    <source>
        <dbReference type="Proteomes" id="UP000593571"/>
    </source>
</evidence>
<sequence>MACLWATWGQEGPAGPGGAAPRWGAAVQSASPGAETGSPPHALGKTGRWDVRARTRLCARVRPCAPVCVCVCARVCVHTASGPLAGKGTAHSGHSRSPDPESPPPRCLGGSEALSLLPTPPPEPALPSKAPPATGCPEPCLEITLCLTCAEDHVPALLQNAVSLLNSAFSAPVPCPPFQRTGRIHFKGSDRHTVESMLQPSGSP</sequence>
<protein>
    <submittedName>
        <fullName evidence="2">Uncharacterized protein</fullName>
    </submittedName>
</protein>
<reference evidence="2 3" key="1">
    <citation type="journal article" date="2020" name="Nature">
        <title>Six reference-quality genomes reveal evolution of bat adaptations.</title>
        <authorList>
            <person name="Jebb D."/>
            <person name="Huang Z."/>
            <person name="Pippel M."/>
            <person name="Hughes G.M."/>
            <person name="Lavrichenko K."/>
            <person name="Devanna P."/>
            <person name="Winkler S."/>
            <person name="Jermiin L.S."/>
            <person name="Skirmuntt E.C."/>
            <person name="Katzourakis A."/>
            <person name="Burkitt-Gray L."/>
            <person name="Ray D.A."/>
            <person name="Sullivan K.A.M."/>
            <person name="Roscito J.G."/>
            <person name="Kirilenko B.M."/>
            <person name="Davalos L.M."/>
            <person name="Corthals A.P."/>
            <person name="Power M.L."/>
            <person name="Jones G."/>
            <person name="Ransome R.D."/>
            <person name="Dechmann D.K.N."/>
            <person name="Locatelli A.G."/>
            <person name="Puechmaille S.J."/>
            <person name="Fedrigo O."/>
            <person name="Jarvis E.D."/>
            <person name="Hiller M."/>
            <person name="Vernes S.C."/>
            <person name="Myers E.W."/>
            <person name="Teeling E.C."/>
        </authorList>
    </citation>
    <scope>NUCLEOTIDE SEQUENCE [LARGE SCALE GENOMIC DNA]</scope>
    <source>
        <strain evidence="2">MRouAeg1</strain>
        <tissue evidence="2">Muscle</tissue>
    </source>
</reference>
<accession>A0A7J8HQV7</accession>
<evidence type="ECO:0000313" key="2">
    <source>
        <dbReference type="EMBL" id="KAF6474683.1"/>
    </source>
</evidence>